<proteinExistence type="predicted"/>
<name>A0A226DPP8_FOLCA</name>
<accession>A0A226DPP8</accession>
<keyword evidence="5" id="KW-0805">Transcription regulation</keyword>
<keyword evidence="12" id="KW-1185">Reference proteome</keyword>
<gene>
    <name evidence="11" type="ORF">Fcan01_17999</name>
</gene>
<keyword evidence="6" id="KW-0804">Transcription</keyword>
<protein>
    <submittedName>
        <fullName evidence="11">Putative AC transposase</fullName>
    </submittedName>
</protein>
<keyword evidence="2" id="KW-0479">Metal-binding</keyword>
<dbReference type="GO" id="GO:0008270">
    <property type="term" value="F:zinc ion binding"/>
    <property type="evidence" value="ECO:0007669"/>
    <property type="project" value="UniProtKB-KW"/>
</dbReference>
<dbReference type="GO" id="GO:0005634">
    <property type="term" value="C:nucleus"/>
    <property type="evidence" value="ECO:0007669"/>
    <property type="project" value="UniProtKB-SubCell"/>
</dbReference>
<dbReference type="PANTHER" id="PTHR46481:SF10">
    <property type="entry name" value="ZINC FINGER BED DOMAIN-CONTAINING PROTEIN 39"/>
    <property type="match status" value="1"/>
</dbReference>
<dbReference type="AlphaFoldDB" id="A0A226DPP8"/>
<dbReference type="InterPro" id="IPR012337">
    <property type="entry name" value="RNaseH-like_sf"/>
</dbReference>
<dbReference type="OrthoDB" id="1607513at2759"/>
<dbReference type="InterPro" id="IPR003656">
    <property type="entry name" value="Znf_BED"/>
</dbReference>
<dbReference type="EMBL" id="LNIX01000013">
    <property type="protein sequence ID" value="OXA47199.1"/>
    <property type="molecule type" value="Genomic_DNA"/>
</dbReference>
<reference evidence="11 12" key="1">
    <citation type="submission" date="2015-12" db="EMBL/GenBank/DDBJ databases">
        <title>The genome of Folsomia candida.</title>
        <authorList>
            <person name="Faddeeva A."/>
            <person name="Derks M.F."/>
            <person name="Anvar Y."/>
            <person name="Smit S."/>
            <person name="Van Straalen N."/>
            <person name="Roelofs D."/>
        </authorList>
    </citation>
    <scope>NUCLEOTIDE SEQUENCE [LARGE SCALE GENOMIC DNA]</scope>
    <source>
        <strain evidence="11 12">VU population</strain>
        <tissue evidence="11">Whole body</tissue>
    </source>
</reference>
<organism evidence="11 12">
    <name type="scientific">Folsomia candida</name>
    <name type="common">Springtail</name>
    <dbReference type="NCBI Taxonomy" id="158441"/>
    <lineage>
        <taxon>Eukaryota</taxon>
        <taxon>Metazoa</taxon>
        <taxon>Ecdysozoa</taxon>
        <taxon>Arthropoda</taxon>
        <taxon>Hexapoda</taxon>
        <taxon>Collembola</taxon>
        <taxon>Entomobryomorpha</taxon>
        <taxon>Isotomoidea</taxon>
        <taxon>Isotomidae</taxon>
        <taxon>Proisotominae</taxon>
        <taxon>Folsomia</taxon>
    </lineage>
</organism>
<dbReference type="SUPFAM" id="SSF53098">
    <property type="entry name" value="Ribonuclease H-like"/>
    <property type="match status" value="1"/>
</dbReference>
<dbReference type="GO" id="GO:0003677">
    <property type="term" value="F:DNA binding"/>
    <property type="evidence" value="ECO:0007669"/>
    <property type="project" value="InterPro"/>
</dbReference>
<evidence type="ECO:0000256" key="9">
    <source>
        <dbReference type="SAM" id="MobiDB-lite"/>
    </source>
</evidence>
<evidence type="ECO:0000256" key="2">
    <source>
        <dbReference type="ARBA" id="ARBA00022723"/>
    </source>
</evidence>
<evidence type="ECO:0000313" key="11">
    <source>
        <dbReference type="EMBL" id="OXA47199.1"/>
    </source>
</evidence>
<keyword evidence="7" id="KW-0539">Nucleus</keyword>
<dbReference type="PANTHER" id="PTHR46481">
    <property type="entry name" value="ZINC FINGER BED DOMAIN-CONTAINING PROTEIN 4"/>
    <property type="match status" value="1"/>
</dbReference>
<dbReference type="SMART" id="SM00614">
    <property type="entry name" value="ZnF_BED"/>
    <property type="match status" value="1"/>
</dbReference>
<feature type="domain" description="BED-type" evidence="10">
    <location>
        <begin position="79"/>
        <end position="139"/>
    </location>
</feature>
<dbReference type="STRING" id="158441.A0A226DPP8"/>
<dbReference type="PROSITE" id="PS50808">
    <property type="entry name" value="ZF_BED"/>
    <property type="match status" value="1"/>
</dbReference>
<dbReference type="Proteomes" id="UP000198287">
    <property type="component" value="Unassembled WGS sequence"/>
</dbReference>
<evidence type="ECO:0000313" key="12">
    <source>
        <dbReference type="Proteomes" id="UP000198287"/>
    </source>
</evidence>
<evidence type="ECO:0000256" key="3">
    <source>
        <dbReference type="ARBA" id="ARBA00022771"/>
    </source>
</evidence>
<keyword evidence="4" id="KW-0862">Zinc</keyword>
<evidence type="ECO:0000256" key="1">
    <source>
        <dbReference type="ARBA" id="ARBA00004123"/>
    </source>
</evidence>
<feature type="region of interest" description="Disordered" evidence="9">
    <location>
        <begin position="125"/>
        <end position="147"/>
    </location>
</feature>
<dbReference type="InterPro" id="IPR052035">
    <property type="entry name" value="ZnF_BED_domain_contain"/>
</dbReference>
<comment type="subcellular location">
    <subcellularLocation>
        <location evidence="1">Nucleus</location>
    </subcellularLocation>
</comment>
<evidence type="ECO:0000256" key="7">
    <source>
        <dbReference type="ARBA" id="ARBA00023242"/>
    </source>
</evidence>
<evidence type="ECO:0000259" key="10">
    <source>
        <dbReference type="PROSITE" id="PS50808"/>
    </source>
</evidence>
<comment type="caution">
    <text evidence="11">The sequence shown here is derived from an EMBL/GenBank/DDBJ whole genome shotgun (WGS) entry which is preliminary data.</text>
</comment>
<keyword evidence="3 8" id="KW-0863">Zinc-finger</keyword>
<sequence>MFQSMDTGFLGSNEIAPKASTPALHKLRGRFHQLVLRTGGKSRAKIMEDDDGSVVIDDDDADNSHGPAPEGFDPPKLNQGKSWVWKHFSDKEVKKNGQTFVGKACNYCSVVYDLRKSMGSTKTLQTHIRNKHPSKETTMTSDPPSPFNMRKIGTIPLEALTPLPPMAQIPTRKTLKKWILELYLDKKDKLINLIQGMESKISITLDSWTSPSQMAFMCITAHYISQDWKQIQLVLDFVSLDGPHTGENLADALLNTLKKYHINISEDKILALVTDNASNNNTLCRAFAESNKKFCPKDHHIRCITHIIHLAVTAFINGLKAPPLDSEETDFQPIGAVNKLRKLVVKIRVSPQRRQKFLTACKTSNLKEIALILDCKTRWNSTYEMIMRAIQLKPAVEIMASWEPELRSLALDEHEWATLESTSKFLEIFENASTYLCGDKYPTIHPPSCHEKIAQYYNLTGQSTPLNEIYGCAIILDPSLKGSFFKDKNWTQGSIDAVQEKTQQVFTNYAISPVEMSPEKVPTQECSTSLVAQLYKKRKLDERSEFDRYMRSN</sequence>
<evidence type="ECO:0000256" key="8">
    <source>
        <dbReference type="PROSITE-ProRule" id="PRU00027"/>
    </source>
</evidence>
<evidence type="ECO:0000256" key="6">
    <source>
        <dbReference type="ARBA" id="ARBA00023163"/>
    </source>
</evidence>
<evidence type="ECO:0000256" key="5">
    <source>
        <dbReference type="ARBA" id="ARBA00023015"/>
    </source>
</evidence>
<evidence type="ECO:0000256" key="4">
    <source>
        <dbReference type="ARBA" id="ARBA00022833"/>
    </source>
</evidence>